<evidence type="ECO:0008006" key="3">
    <source>
        <dbReference type="Google" id="ProtNLM"/>
    </source>
</evidence>
<evidence type="ECO:0000313" key="1">
    <source>
        <dbReference type="EMBL" id="WAS91531.1"/>
    </source>
</evidence>
<dbReference type="RefSeq" id="WP_269033893.1">
    <property type="nucleotide sequence ID" value="NZ_CP114040.1"/>
</dbReference>
<reference evidence="1" key="1">
    <citation type="submission" date="2022-11" db="EMBL/GenBank/DDBJ databases">
        <title>Minimal conservation of predation-associated metabolite biosynthetic gene clusters underscores biosynthetic potential of Myxococcota including descriptions for ten novel species: Archangium lansinium sp. nov., Myxococcus landrumus sp. nov., Nannocystis bai.</title>
        <authorList>
            <person name="Ahearne A."/>
            <person name="Stevens C."/>
            <person name="Dowd S."/>
        </authorList>
    </citation>
    <scope>NUCLEOTIDE SEQUENCE</scope>
    <source>
        <strain evidence="1">Fl3</strain>
    </source>
</reference>
<accession>A0ABY7GX54</accession>
<evidence type="ECO:0000313" key="2">
    <source>
        <dbReference type="Proteomes" id="UP001164459"/>
    </source>
</evidence>
<name>A0ABY7GX54_9BACT</name>
<dbReference type="EMBL" id="CP114040">
    <property type="protein sequence ID" value="WAS91531.1"/>
    <property type="molecule type" value="Genomic_DNA"/>
</dbReference>
<protein>
    <recommendedName>
        <fullName evidence="3">Gp5/Type VI secretion system Vgr protein OB-fold domain-containing protein</fullName>
    </recommendedName>
</protein>
<gene>
    <name evidence="1" type="ORF">O0S08_35560</name>
</gene>
<organism evidence="1 2">
    <name type="scientific">Nannocystis punicea</name>
    <dbReference type="NCBI Taxonomy" id="2995304"/>
    <lineage>
        <taxon>Bacteria</taxon>
        <taxon>Pseudomonadati</taxon>
        <taxon>Myxococcota</taxon>
        <taxon>Polyangia</taxon>
        <taxon>Nannocystales</taxon>
        <taxon>Nannocystaceae</taxon>
        <taxon>Nannocystis</taxon>
    </lineage>
</organism>
<proteinExistence type="predicted"/>
<sequence length="144" mass="15594">MRVRFVDPAGREHESWVPTCHGLAVRIGDRVLMVQPANSDEWIVTGVIDGFAARPRVEPRPVAALELRPDEALHVVSSAGEPLIEISQQAGGPTVRLLRPDVRVELAGKLAISAEAIELEAVRGQVKIKASDDVVVQGEVVRLN</sequence>
<dbReference type="Proteomes" id="UP001164459">
    <property type="component" value="Chromosome"/>
</dbReference>
<keyword evidence="2" id="KW-1185">Reference proteome</keyword>